<feature type="domain" description="NB-ARC" evidence="8">
    <location>
        <begin position="1005"/>
        <end position="1160"/>
    </location>
</feature>
<dbReference type="SUPFAM" id="SSF52058">
    <property type="entry name" value="L domain-like"/>
    <property type="match status" value="2"/>
</dbReference>
<comment type="similarity">
    <text evidence="1">Belongs to the disease resistance NB-LRR family.</text>
</comment>
<feature type="coiled-coil region" evidence="7">
    <location>
        <begin position="1506"/>
        <end position="1533"/>
    </location>
</feature>
<dbReference type="Pfam" id="PF00931">
    <property type="entry name" value="NB-ARC"/>
    <property type="match status" value="2"/>
</dbReference>
<dbReference type="InterPro" id="IPR058922">
    <property type="entry name" value="WHD_DRP"/>
</dbReference>
<gene>
    <name evidence="13" type="ORF">MUK42_06183</name>
</gene>
<evidence type="ECO:0000256" key="3">
    <source>
        <dbReference type="ARBA" id="ARBA00022737"/>
    </source>
</evidence>
<dbReference type="Proteomes" id="UP001055439">
    <property type="component" value="Chromosome 8"/>
</dbReference>
<dbReference type="InterPro" id="IPR056789">
    <property type="entry name" value="LRR_R13L1-DRL21"/>
</dbReference>
<dbReference type="SMART" id="SM00369">
    <property type="entry name" value="LRR_TYP"/>
    <property type="match status" value="4"/>
</dbReference>
<dbReference type="InterPro" id="IPR002182">
    <property type="entry name" value="NB-ARC"/>
</dbReference>
<name>A0A9E7H6Y8_9LILI</name>
<feature type="domain" description="Disease resistance N-terminal" evidence="9">
    <location>
        <begin position="809"/>
        <end position="902"/>
    </location>
</feature>
<dbReference type="GO" id="GO:0005524">
    <property type="term" value="F:ATP binding"/>
    <property type="evidence" value="ECO:0007669"/>
    <property type="project" value="UniProtKB-KW"/>
</dbReference>
<dbReference type="InterPro" id="IPR027417">
    <property type="entry name" value="P-loop_NTPase"/>
</dbReference>
<feature type="domain" description="R13L1/DRL21-like LRR repeat region" evidence="12">
    <location>
        <begin position="1495"/>
        <end position="1620"/>
    </location>
</feature>
<organism evidence="13 14">
    <name type="scientific">Musa troglodytarum</name>
    <name type="common">fe'i banana</name>
    <dbReference type="NCBI Taxonomy" id="320322"/>
    <lineage>
        <taxon>Eukaryota</taxon>
        <taxon>Viridiplantae</taxon>
        <taxon>Streptophyta</taxon>
        <taxon>Embryophyta</taxon>
        <taxon>Tracheophyta</taxon>
        <taxon>Spermatophyta</taxon>
        <taxon>Magnoliopsida</taxon>
        <taxon>Liliopsida</taxon>
        <taxon>Zingiberales</taxon>
        <taxon>Musaceae</taxon>
        <taxon>Musa</taxon>
    </lineage>
</organism>
<keyword evidence="2" id="KW-0433">Leucine-rich repeat</keyword>
<dbReference type="Pfam" id="PF18052">
    <property type="entry name" value="Rx_N"/>
    <property type="match status" value="1"/>
</dbReference>
<dbReference type="Gene3D" id="1.10.10.10">
    <property type="entry name" value="Winged helix-like DNA-binding domain superfamily/Winged helix DNA-binding domain"/>
    <property type="match status" value="1"/>
</dbReference>
<dbReference type="InterPro" id="IPR041118">
    <property type="entry name" value="Rx_N"/>
</dbReference>
<evidence type="ECO:0000259" key="8">
    <source>
        <dbReference type="Pfam" id="PF00931"/>
    </source>
</evidence>
<feature type="domain" description="Disease resistance protein winged helix" evidence="10">
    <location>
        <begin position="1247"/>
        <end position="1314"/>
    </location>
</feature>
<dbReference type="FunFam" id="3.40.50.300:FF:001091">
    <property type="entry name" value="Probable disease resistance protein At1g61300"/>
    <property type="match status" value="1"/>
</dbReference>
<feature type="domain" description="Disease resistance R13L4/SHOC-2-like LRR" evidence="11">
    <location>
        <begin position="340"/>
        <end position="600"/>
    </location>
</feature>
<dbReference type="PANTHER" id="PTHR36766:SF40">
    <property type="entry name" value="DISEASE RESISTANCE PROTEIN RGA3"/>
    <property type="match status" value="1"/>
</dbReference>
<dbReference type="EMBL" id="CP097510">
    <property type="protein sequence ID" value="URE24827.1"/>
    <property type="molecule type" value="Genomic_DNA"/>
</dbReference>
<evidence type="ECO:0000256" key="6">
    <source>
        <dbReference type="ARBA" id="ARBA00022840"/>
    </source>
</evidence>
<dbReference type="InterPro" id="IPR055414">
    <property type="entry name" value="LRR_R13L4/SHOC2-like"/>
</dbReference>
<keyword evidence="6" id="KW-0067">ATP-binding</keyword>
<evidence type="ECO:0000256" key="2">
    <source>
        <dbReference type="ARBA" id="ARBA00022614"/>
    </source>
</evidence>
<keyword evidence="14" id="KW-1185">Reference proteome</keyword>
<proteinExistence type="inferred from homology"/>
<evidence type="ECO:0000259" key="11">
    <source>
        <dbReference type="Pfam" id="PF23598"/>
    </source>
</evidence>
<evidence type="ECO:0000313" key="14">
    <source>
        <dbReference type="Proteomes" id="UP001055439"/>
    </source>
</evidence>
<dbReference type="Gene3D" id="3.40.50.300">
    <property type="entry name" value="P-loop containing nucleotide triphosphate hydrolases"/>
    <property type="match status" value="2"/>
</dbReference>
<protein>
    <submittedName>
        <fullName evidence="13">NB-ARC domain</fullName>
    </submittedName>
</protein>
<dbReference type="PRINTS" id="PR00364">
    <property type="entry name" value="DISEASERSIST"/>
</dbReference>
<keyword evidence="5" id="KW-0611">Plant defense</keyword>
<reference evidence="13" key="1">
    <citation type="submission" date="2022-05" db="EMBL/GenBank/DDBJ databases">
        <title>The Musa troglodytarum L. genome provides insights into the mechanism of non-climacteric behaviour and enrichment of carotenoids.</title>
        <authorList>
            <person name="Wang J."/>
        </authorList>
    </citation>
    <scope>NUCLEOTIDE SEQUENCE</scope>
    <source>
        <tissue evidence="13">Leaf</tissue>
    </source>
</reference>
<evidence type="ECO:0000259" key="12">
    <source>
        <dbReference type="Pfam" id="PF25019"/>
    </source>
</evidence>
<feature type="domain" description="NB-ARC" evidence="8">
    <location>
        <begin position="23"/>
        <end position="174"/>
    </location>
</feature>
<dbReference type="Gene3D" id="1.20.5.4130">
    <property type="match status" value="1"/>
</dbReference>
<dbReference type="Pfam" id="PF23598">
    <property type="entry name" value="LRR_14"/>
    <property type="match status" value="1"/>
</dbReference>
<sequence>MLLRLDDEPDFGSKGAGSSSYPSLGVLPIVGIGGVGKTALAQLIYNDERVANHFKRKWVYVSDDFKLKRIFKELIYDSPGGVFENNISSAAMLKKLKDEFKDKRFLIVLDDVWDETGTTWEELSSALTFGAKGSTILLTTQSPKVAEIMGTMNPIHLEPLEEHDFGRLFELCAFGDEELEPDLKAKLQLIGQQILQKLHGLPLAGRHWEAYVFQKERLVQMWIAQGFIQSKSPGRMSLEDIGSQIFDELADRHFFLSKQDGGYMMHDLIRELAVCVSLDECCVVNDDEPVEIPPTVRHLTFIAAKLDAVREVHKFRKVRTLIFFHEYNPREFYDVLEDILENIKSLRVLDLSYVRMGLKKLPDAICDLSHLRYLDISHTKIRQLPKSFSRLCHLQVLNVKGCFFLYKLTEGMDRLISLRYFYAEPGTISLINGIGKLTNLQELEEFRVARKRGHQIGELKHLRNLRRRLHIRNLENVESKEEAMEAQLKDKHQLNEVSNCWTEDREDRRGDLDMAILEGLEPPCGLKQLSPPLGKLPFLNYLYVLAMPALKLIGVELYENADPVFPSLEFLKLELLEGCEEWSEAHSRQFLPRLRELHIYNCMKLRKAPLPYLTTSFLKVLKEEWLLQLPSLEELQFTRSEELLSLPANLANISSIKKLEISSCPEIKSLPENGLPMLLKELIISQCPSLIERCRKDEGADWLKIAHIPYIRIDDQEIESMTRVSCSGAAADHVCIGAGAEHDDDDNWGNELNCKKGSRRWHFQGSFASAGKKEQLGLDSSAEKQSAARVSPRMKTAGVVMMVGEWFARSVAGKVRDKMTEEAFSSCADDRNVLGDVRAMLKRMEERLPGVHAVIHAAEGRPIRDTSLALWLAELKDAAYEADDILDEFELKELRSHLHDSSKVTALASSALRFLENLFVTDDELRRLGKLVGDLDDICLDIDRKKAELDEYNGKDNSATRETSSFLHDEVIGRDEERNKILDILLSSAHDPDFGDKRAGSSSHPSLGVLPIVGMGGVGKTTLAQLVYNDQLVADHFELRRWVYVSDDFNLNKIVKELVYDMAFDPRFDDIRSGEIQAKLQDATRNVRFLFVLDDVWDETGSKWKQLRDALASGARGSTILVTTQSPLVAETMGTMEPIKLEVLGQDDFWRLFERCAFGDKVLDLELARKLELIGREISGKLHGLPLAGKAMGSLLRRRLEEQFWTTISESEWWEDDFAVENILPSLGLSYQHLSTNLKQCFAYTSIFPKGHVFDKERLVQMWIAQGFIHPKPEGRTRPEDLGSQMFDELTNRYFFLPTLNNKHVMHDLMRDLAVFVSWDECFVVDDEPAEIPPTVRHLALRTTKLDAVRGVCKFRKLRTIILLNEYDSEDFYHVLEEMLENLKSIRVLDLSNIRMGKKKLPDAICDLPHLRFLDLSCTKTRHLPKSFSRICHLQVLNLNSCRFKKMAEGMNRLIKLRHLYADAETISLIDGIGKLTELQELAEFRVTRKRGHQIGELKELRNLRRRLTIQNLENVENKEEAMEAKLKDKLHLDSLWLNRKPDIHSAGDREKEILEGLEPHCNLKELRIQHYGGTTSPDWLVRNQHLTNLESVYLNNCARCESLPPLGQLPFLKLLHLMSLPVKRIGAEFYGDAEQAFPSLETLKFESLKEWEEWSEADGRQFLARLRVLHFYDCLRLRKAPLLYLTSSPLVELSLKHCGDLGSALPGCLQILSSLNQLELYHYAHRTEICLSNLSELRELHLYHCPELSLHGGLRSLAKMRDMETEGCPKLYETSQPGQEYGERELRSLCHLQTDENLINNVWFALGRLSSLRNLALHSCSDLVSFTVEQEEWFQQQTSLEHLQFLNCPNLQALPTSLATVSSIKKLSIGNCPKIGSLPNSGVPMSVKEVRIWGCPSLSDRCRKDRGPDWPKIDHIPRVCIDDEIIQMT</sequence>
<evidence type="ECO:0000256" key="4">
    <source>
        <dbReference type="ARBA" id="ARBA00022741"/>
    </source>
</evidence>
<dbReference type="PANTHER" id="PTHR36766">
    <property type="entry name" value="PLANT BROAD-SPECTRUM MILDEW RESISTANCE PROTEIN RPW8"/>
    <property type="match status" value="1"/>
</dbReference>
<dbReference type="InterPro" id="IPR032675">
    <property type="entry name" value="LRR_dom_sf"/>
</dbReference>
<dbReference type="SUPFAM" id="SSF52075">
    <property type="entry name" value="Outer arm dynein light chain 1"/>
    <property type="match status" value="1"/>
</dbReference>
<dbReference type="Pfam" id="PF23559">
    <property type="entry name" value="WHD_DRP"/>
    <property type="match status" value="2"/>
</dbReference>
<evidence type="ECO:0000313" key="13">
    <source>
        <dbReference type="EMBL" id="URE24827.1"/>
    </source>
</evidence>
<evidence type="ECO:0000259" key="9">
    <source>
        <dbReference type="Pfam" id="PF18052"/>
    </source>
</evidence>
<dbReference type="GO" id="GO:0006952">
    <property type="term" value="P:defense response"/>
    <property type="evidence" value="ECO:0007669"/>
    <property type="project" value="UniProtKB-KW"/>
</dbReference>
<evidence type="ECO:0000256" key="5">
    <source>
        <dbReference type="ARBA" id="ARBA00022821"/>
    </source>
</evidence>
<dbReference type="SUPFAM" id="SSF52540">
    <property type="entry name" value="P-loop containing nucleoside triphosphate hydrolases"/>
    <property type="match status" value="2"/>
</dbReference>
<evidence type="ECO:0000256" key="1">
    <source>
        <dbReference type="ARBA" id="ARBA00008894"/>
    </source>
</evidence>
<evidence type="ECO:0000259" key="10">
    <source>
        <dbReference type="Pfam" id="PF23559"/>
    </source>
</evidence>
<dbReference type="Pfam" id="PF25019">
    <property type="entry name" value="LRR_R13L1-DRL21"/>
    <property type="match status" value="1"/>
</dbReference>
<accession>A0A9E7H6Y8</accession>
<keyword evidence="3" id="KW-0677">Repeat</keyword>
<evidence type="ECO:0000256" key="7">
    <source>
        <dbReference type="SAM" id="Coils"/>
    </source>
</evidence>
<keyword evidence="7" id="KW-0175">Coiled coil</keyword>
<dbReference type="InterPro" id="IPR036388">
    <property type="entry name" value="WH-like_DNA-bd_sf"/>
</dbReference>
<feature type="domain" description="Disease resistance protein winged helix" evidence="10">
    <location>
        <begin position="210"/>
        <end position="273"/>
    </location>
</feature>
<dbReference type="OrthoDB" id="741849at2759"/>
<dbReference type="GO" id="GO:0043531">
    <property type="term" value="F:ADP binding"/>
    <property type="evidence" value="ECO:0007669"/>
    <property type="project" value="InterPro"/>
</dbReference>
<dbReference type="GO" id="GO:0051707">
    <property type="term" value="P:response to other organism"/>
    <property type="evidence" value="ECO:0007669"/>
    <property type="project" value="UniProtKB-ARBA"/>
</dbReference>
<keyword evidence="4" id="KW-0547">Nucleotide-binding</keyword>
<dbReference type="Gene3D" id="3.80.10.10">
    <property type="entry name" value="Ribonuclease Inhibitor"/>
    <property type="match status" value="5"/>
</dbReference>
<dbReference type="InterPro" id="IPR003591">
    <property type="entry name" value="Leu-rich_rpt_typical-subtyp"/>
</dbReference>